<protein>
    <submittedName>
        <fullName evidence="2">Enamine deaminase RidA (YjgF/YER057c/UK114 family)</fullName>
    </submittedName>
</protein>
<dbReference type="STRING" id="1210086.GCA_001613105_01551"/>
<dbReference type="AlphaFoldDB" id="A0A370IB28"/>
<dbReference type="PANTHER" id="PTHR11803:SF58">
    <property type="entry name" value="PROTEIN HMF1-RELATED"/>
    <property type="match status" value="1"/>
</dbReference>
<dbReference type="Pfam" id="PF01042">
    <property type="entry name" value="Ribonuc_L-PSP"/>
    <property type="match status" value="1"/>
</dbReference>
<dbReference type="InterPro" id="IPR006175">
    <property type="entry name" value="YjgF/YER057c/UK114"/>
</dbReference>
<dbReference type="SUPFAM" id="SSF55298">
    <property type="entry name" value="YjgF-like"/>
    <property type="match status" value="1"/>
</dbReference>
<accession>A0A370IB28</accession>
<evidence type="ECO:0000313" key="3">
    <source>
        <dbReference type="Proteomes" id="UP000254869"/>
    </source>
</evidence>
<organism evidence="2 3">
    <name type="scientific">Nocardia pseudobrasiliensis</name>
    <dbReference type="NCBI Taxonomy" id="45979"/>
    <lineage>
        <taxon>Bacteria</taxon>
        <taxon>Bacillati</taxon>
        <taxon>Actinomycetota</taxon>
        <taxon>Actinomycetes</taxon>
        <taxon>Mycobacteriales</taxon>
        <taxon>Nocardiaceae</taxon>
        <taxon>Nocardia</taxon>
    </lineage>
</organism>
<comment type="similarity">
    <text evidence="1">Belongs to the RutC family.</text>
</comment>
<reference evidence="2 3" key="1">
    <citation type="submission" date="2018-07" db="EMBL/GenBank/DDBJ databases">
        <title>Genomic Encyclopedia of Type Strains, Phase IV (KMG-IV): sequencing the most valuable type-strain genomes for metagenomic binning, comparative biology and taxonomic classification.</title>
        <authorList>
            <person name="Goeker M."/>
        </authorList>
    </citation>
    <scope>NUCLEOTIDE SEQUENCE [LARGE SCALE GENOMIC DNA]</scope>
    <source>
        <strain evidence="2 3">DSM 44290</strain>
    </source>
</reference>
<dbReference type="RefSeq" id="WP_067994081.1">
    <property type="nucleotide sequence ID" value="NZ_QQBC01000004.1"/>
</dbReference>
<evidence type="ECO:0000313" key="2">
    <source>
        <dbReference type="EMBL" id="RDI66604.1"/>
    </source>
</evidence>
<evidence type="ECO:0000256" key="1">
    <source>
        <dbReference type="ARBA" id="ARBA00010552"/>
    </source>
</evidence>
<dbReference type="GO" id="GO:0019239">
    <property type="term" value="F:deaminase activity"/>
    <property type="evidence" value="ECO:0007669"/>
    <property type="project" value="TreeGrafter"/>
</dbReference>
<comment type="caution">
    <text evidence="2">The sequence shown here is derived from an EMBL/GenBank/DDBJ whole genome shotgun (WGS) entry which is preliminary data.</text>
</comment>
<dbReference type="Proteomes" id="UP000254869">
    <property type="component" value="Unassembled WGS sequence"/>
</dbReference>
<dbReference type="GO" id="GO:0005829">
    <property type="term" value="C:cytosol"/>
    <property type="evidence" value="ECO:0007669"/>
    <property type="project" value="TreeGrafter"/>
</dbReference>
<gene>
    <name evidence="2" type="ORF">DFR76_104354</name>
</gene>
<dbReference type="CDD" id="cd00448">
    <property type="entry name" value="YjgF_YER057c_UK114_family"/>
    <property type="match status" value="1"/>
</dbReference>
<dbReference type="Gene3D" id="3.30.1330.40">
    <property type="entry name" value="RutC-like"/>
    <property type="match status" value="1"/>
</dbReference>
<proteinExistence type="inferred from homology"/>
<dbReference type="InterPro" id="IPR035959">
    <property type="entry name" value="RutC-like_sf"/>
</dbReference>
<dbReference type="PANTHER" id="PTHR11803">
    <property type="entry name" value="2-IMINOBUTANOATE/2-IMINOPROPANOATE DEAMINASE RIDA"/>
    <property type="match status" value="1"/>
</dbReference>
<dbReference type="EMBL" id="QQBC01000004">
    <property type="protein sequence ID" value="RDI66604.1"/>
    <property type="molecule type" value="Genomic_DNA"/>
</dbReference>
<name>A0A370IB28_9NOCA</name>
<keyword evidence="3" id="KW-1185">Reference proteome</keyword>
<sequence length="133" mass="13833">MSVTYINPGDLPTNPAYSQAVRVPAGADILYIGGQNGVDGSGRLVGPDLKSQARQALANVRSCLSAAGADLEHIVKWSIFIKEGEPLLDGFAAFQEVWGERENPPAISGFFVSALAVPGALVEIEAVAAIPAD</sequence>